<evidence type="ECO:0000256" key="6">
    <source>
        <dbReference type="HAMAP-Rule" id="MF_01515"/>
    </source>
</evidence>
<proteinExistence type="inferred from homology"/>
<evidence type="ECO:0000313" key="9">
    <source>
        <dbReference type="EMBL" id="CAH1231096.1"/>
    </source>
</evidence>
<accession>A0ABM9CYT7</accession>
<feature type="transmembrane region" description="Helical" evidence="6">
    <location>
        <begin position="20"/>
        <end position="45"/>
    </location>
</feature>
<keyword evidence="4 6" id="KW-1133">Transmembrane helix</keyword>
<evidence type="ECO:0000259" key="8">
    <source>
        <dbReference type="Pfam" id="PF18955"/>
    </source>
</evidence>
<keyword evidence="10" id="KW-1185">Reference proteome</keyword>
<dbReference type="InterPro" id="IPR022930">
    <property type="entry name" value="UPF0316"/>
</dbReference>
<keyword evidence="2 6" id="KW-1003">Cell membrane</keyword>
<dbReference type="CDD" id="cd16381">
    <property type="entry name" value="YitT_C_like_1"/>
    <property type="match status" value="1"/>
</dbReference>
<reference evidence="9" key="1">
    <citation type="submission" date="2022-01" db="EMBL/GenBank/DDBJ databases">
        <authorList>
            <person name="Criscuolo A."/>
        </authorList>
    </citation>
    <scope>NUCLEOTIDE SEQUENCE</scope>
    <source>
        <strain evidence="9">CIP111891</strain>
    </source>
</reference>
<sequence length="197" mass="22242">MSVAPSLSLEGNEHEPSHFIPMTTLLIILALQVTYVSMLTIRFILMVKGFRYVAALMSAVEIGIYVIGFKIVLDHLDEPVNLIVYCLSYGLGILIGTKIEEWLALGFVTVQAVTKAEFSHMAEELRSRGYGVTVWQGKGKEGPRWVISIVISRKEQQHLYHEILLLDPQAFVVSYEPNMFHGGFLSKKSAWNHNRHV</sequence>
<name>A0ABM9CYT7_9BACL</name>
<gene>
    <name evidence="9" type="ORF">PAECIP111891_06800</name>
</gene>
<evidence type="ECO:0000256" key="2">
    <source>
        <dbReference type="ARBA" id="ARBA00022475"/>
    </source>
</evidence>
<evidence type="ECO:0000313" key="10">
    <source>
        <dbReference type="Proteomes" id="UP000838821"/>
    </source>
</evidence>
<dbReference type="PANTHER" id="PTHR40060">
    <property type="entry name" value="UPF0316 PROTEIN YEBE"/>
    <property type="match status" value="1"/>
</dbReference>
<dbReference type="InterPro" id="IPR019264">
    <property type="entry name" value="DUF2179"/>
</dbReference>
<organism evidence="9 10">
    <name type="scientific">Paenibacillus allorhizoplanae</name>
    <dbReference type="NCBI Taxonomy" id="2905648"/>
    <lineage>
        <taxon>Bacteria</taxon>
        <taxon>Bacillati</taxon>
        <taxon>Bacillota</taxon>
        <taxon>Bacilli</taxon>
        <taxon>Bacillales</taxon>
        <taxon>Paenibacillaceae</taxon>
        <taxon>Paenibacillus</taxon>
    </lineage>
</organism>
<feature type="domain" description="DUF2179" evidence="7">
    <location>
        <begin position="130"/>
        <end position="182"/>
    </location>
</feature>
<dbReference type="Pfam" id="PF10035">
    <property type="entry name" value="DUF2179"/>
    <property type="match status" value="1"/>
</dbReference>
<evidence type="ECO:0000259" key="7">
    <source>
        <dbReference type="Pfam" id="PF10035"/>
    </source>
</evidence>
<comment type="subcellular location">
    <subcellularLocation>
        <location evidence="1 6">Cell membrane</location>
        <topology evidence="1 6">Multi-pass membrane protein</topology>
    </subcellularLocation>
</comment>
<feature type="transmembrane region" description="Helical" evidence="6">
    <location>
        <begin position="52"/>
        <end position="73"/>
    </location>
</feature>
<evidence type="ECO:0000256" key="5">
    <source>
        <dbReference type="ARBA" id="ARBA00023136"/>
    </source>
</evidence>
<evidence type="ECO:0000256" key="4">
    <source>
        <dbReference type="ARBA" id="ARBA00022989"/>
    </source>
</evidence>
<dbReference type="HAMAP" id="MF_01515">
    <property type="entry name" value="UPF0316"/>
    <property type="match status" value="1"/>
</dbReference>
<dbReference type="InterPro" id="IPR044035">
    <property type="entry name" value="DUF5698"/>
</dbReference>
<dbReference type="EMBL" id="CAKMMW010000040">
    <property type="protein sequence ID" value="CAH1231096.1"/>
    <property type="molecule type" value="Genomic_DNA"/>
</dbReference>
<dbReference type="Pfam" id="PF18955">
    <property type="entry name" value="DUF5698"/>
    <property type="match status" value="1"/>
</dbReference>
<keyword evidence="3 6" id="KW-0812">Transmembrane</keyword>
<comment type="similarity">
    <text evidence="6">Belongs to the UPF0316 family.</text>
</comment>
<evidence type="ECO:0000256" key="1">
    <source>
        <dbReference type="ARBA" id="ARBA00004651"/>
    </source>
</evidence>
<evidence type="ECO:0000256" key="3">
    <source>
        <dbReference type="ARBA" id="ARBA00022692"/>
    </source>
</evidence>
<feature type="transmembrane region" description="Helical" evidence="6">
    <location>
        <begin position="79"/>
        <end position="97"/>
    </location>
</feature>
<keyword evidence="5 6" id="KW-0472">Membrane</keyword>
<dbReference type="Proteomes" id="UP000838821">
    <property type="component" value="Unassembled WGS sequence"/>
</dbReference>
<protein>
    <recommendedName>
        <fullName evidence="6">UPF0316 protein PAECIP111891_06800</fullName>
    </recommendedName>
</protein>
<dbReference type="PANTHER" id="PTHR40060:SF1">
    <property type="entry name" value="UPF0316 PROTEIN YEBE"/>
    <property type="match status" value="1"/>
</dbReference>
<feature type="domain" description="DUF5698" evidence="8">
    <location>
        <begin position="40"/>
        <end position="97"/>
    </location>
</feature>
<dbReference type="NCBIfam" id="NF003194">
    <property type="entry name" value="PRK04164.1-5"/>
    <property type="match status" value="1"/>
</dbReference>
<dbReference type="InterPro" id="IPR015867">
    <property type="entry name" value="N-reg_PII/ATP_PRibTrfase_C"/>
</dbReference>
<comment type="caution">
    <text evidence="9">The sequence shown here is derived from an EMBL/GenBank/DDBJ whole genome shotgun (WGS) entry which is preliminary data.</text>
</comment>
<dbReference type="Gene3D" id="3.30.70.120">
    <property type="match status" value="1"/>
</dbReference>